<dbReference type="AlphaFoldDB" id="A0A8H4CYH9"/>
<gene>
    <name evidence="3" type="ORF">GCG54_00009920</name>
</gene>
<name>A0A8H4CYH9_COLGL</name>
<comment type="caution">
    <text evidence="3">The sequence shown here is derived from an EMBL/GenBank/DDBJ whole genome shotgun (WGS) entry which is preliminary data.</text>
</comment>
<feature type="region of interest" description="Disordered" evidence="1">
    <location>
        <begin position="61"/>
        <end position="104"/>
    </location>
</feature>
<feature type="chain" id="PRO_5034961754" evidence="2">
    <location>
        <begin position="20"/>
        <end position="163"/>
    </location>
</feature>
<evidence type="ECO:0000256" key="2">
    <source>
        <dbReference type="SAM" id="SignalP"/>
    </source>
</evidence>
<reference evidence="3" key="2">
    <citation type="submission" date="2020-03" db="EMBL/GenBank/DDBJ databases">
        <authorList>
            <person name="Fu F.-F."/>
            <person name="Chen J."/>
        </authorList>
    </citation>
    <scope>NUCLEOTIDE SEQUENCE</scope>
    <source>
        <strain evidence="3">Lc1</strain>
    </source>
</reference>
<keyword evidence="4" id="KW-1185">Reference proteome</keyword>
<evidence type="ECO:0000313" key="4">
    <source>
        <dbReference type="Proteomes" id="UP000613401"/>
    </source>
</evidence>
<feature type="signal peptide" evidence="2">
    <location>
        <begin position="1"/>
        <end position="19"/>
    </location>
</feature>
<reference evidence="3" key="1">
    <citation type="journal article" date="2020" name="Phytopathology">
        <title>Genome sequence and comparative analysis of Colletotrichum gloeosporioides isolated from Liriodendron leaves.</title>
        <authorList>
            <person name="Fu F.F."/>
            <person name="Hao Z."/>
            <person name="Wang P."/>
            <person name="Lu Y."/>
            <person name="Xue L.J."/>
            <person name="Wei G."/>
            <person name="Tian Y."/>
            <person name="Baishi H."/>
            <person name="Xu H."/>
            <person name="Shi J."/>
            <person name="Cheng T."/>
            <person name="Wang G."/>
            <person name="Yi Y."/>
            <person name="Chen J."/>
        </authorList>
    </citation>
    <scope>NUCLEOTIDE SEQUENCE</scope>
    <source>
        <strain evidence="3">Lc1</strain>
    </source>
</reference>
<feature type="compositionally biased region" description="Polar residues" evidence="1">
    <location>
        <begin position="61"/>
        <end position="92"/>
    </location>
</feature>
<proteinExistence type="predicted"/>
<organism evidence="3 4">
    <name type="scientific">Colletotrichum gloeosporioides</name>
    <name type="common">Anthracnose fungus</name>
    <name type="synonym">Glomerella cingulata</name>
    <dbReference type="NCBI Taxonomy" id="474922"/>
    <lineage>
        <taxon>Eukaryota</taxon>
        <taxon>Fungi</taxon>
        <taxon>Dikarya</taxon>
        <taxon>Ascomycota</taxon>
        <taxon>Pezizomycotina</taxon>
        <taxon>Sordariomycetes</taxon>
        <taxon>Hypocreomycetidae</taxon>
        <taxon>Glomerellales</taxon>
        <taxon>Glomerellaceae</taxon>
        <taxon>Colletotrichum</taxon>
        <taxon>Colletotrichum gloeosporioides species complex</taxon>
    </lineage>
</organism>
<dbReference type="GeneID" id="69017053"/>
<evidence type="ECO:0000313" key="3">
    <source>
        <dbReference type="EMBL" id="KAF3812235.1"/>
    </source>
</evidence>
<keyword evidence="2" id="KW-0732">Signal</keyword>
<dbReference type="EMBL" id="WVTB01000001">
    <property type="protein sequence ID" value="KAF3812235.1"/>
    <property type="molecule type" value="Genomic_DNA"/>
</dbReference>
<dbReference type="RefSeq" id="XP_045271394.1">
    <property type="nucleotide sequence ID" value="XM_045409857.1"/>
</dbReference>
<protein>
    <submittedName>
        <fullName evidence="3">Uncharacterized protein</fullName>
    </submittedName>
</protein>
<accession>A0A8H4CYH9</accession>
<dbReference type="Proteomes" id="UP000613401">
    <property type="component" value="Unassembled WGS sequence"/>
</dbReference>
<evidence type="ECO:0000256" key="1">
    <source>
        <dbReference type="SAM" id="MobiDB-lite"/>
    </source>
</evidence>
<sequence>MQPVTYLGLLFFCSTPALTAPSHVHYHLQRHRDRAATHAHIKHDHEMLARRTEQVRLEALENTQPETQSDSPADKPATQSPSEQGPTVTLWEQGTGPKTAAAGADEVVIRTSGSVFGYGRSKVVAHGEIDLEHVVEGLDSRQVDAATRLLLAHAARKHSGFRR</sequence>